<organism evidence="2 3">
    <name type="scientific">Trichoderma asperellum (strain ATCC 204424 / CBS 433.97 / NBRC 101777)</name>
    <dbReference type="NCBI Taxonomy" id="1042311"/>
    <lineage>
        <taxon>Eukaryota</taxon>
        <taxon>Fungi</taxon>
        <taxon>Dikarya</taxon>
        <taxon>Ascomycota</taxon>
        <taxon>Pezizomycotina</taxon>
        <taxon>Sordariomycetes</taxon>
        <taxon>Hypocreomycetidae</taxon>
        <taxon>Hypocreales</taxon>
        <taxon>Hypocreaceae</taxon>
        <taxon>Trichoderma</taxon>
    </lineage>
</organism>
<sequence>MQAREEATAIVMRKFAGSETGYFRSILLLFCFFSHWVCHKNQTAALGNFGITPQMAAEKKKKKERIERMVQ</sequence>
<keyword evidence="1" id="KW-0812">Transmembrane</keyword>
<dbReference type="EMBL" id="KZ679259">
    <property type="protein sequence ID" value="PTB43607.1"/>
    <property type="molecule type" value="Genomic_DNA"/>
</dbReference>
<dbReference type="Proteomes" id="UP000240493">
    <property type="component" value="Unassembled WGS sequence"/>
</dbReference>
<evidence type="ECO:0000313" key="3">
    <source>
        <dbReference type="Proteomes" id="UP000240493"/>
    </source>
</evidence>
<dbReference type="AlphaFoldDB" id="A0A2T3ZFL7"/>
<keyword evidence="1" id="KW-0472">Membrane</keyword>
<evidence type="ECO:0000256" key="1">
    <source>
        <dbReference type="SAM" id="Phobius"/>
    </source>
</evidence>
<keyword evidence="1" id="KW-1133">Transmembrane helix</keyword>
<accession>A0A2T3ZFL7</accession>
<evidence type="ECO:0000313" key="2">
    <source>
        <dbReference type="EMBL" id="PTB43607.1"/>
    </source>
</evidence>
<reference evidence="2 3" key="1">
    <citation type="submission" date="2016-07" db="EMBL/GenBank/DDBJ databases">
        <title>Multiple horizontal gene transfer events from other fungi enriched the ability of initially mycotrophic Trichoderma (Ascomycota) to feed on dead plant biomass.</title>
        <authorList>
            <consortium name="DOE Joint Genome Institute"/>
            <person name="Aerts A."/>
            <person name="Atanasova L."/>
            <person name="Chenthamara K."/>
            <person name="Zhang J."/>
            <person name="Grujic M."/>
            <person name="Henrissat B."/>
            <person name="Kuo A."/>
            <person name="Salamov A."/>
            <person name="Lipzen A."/>
            <person name="Labutti K."/>
            <person name="Barry K."/>
            <person name="Miao Y."/>
            <person name="Rahimi M.J."/>
            <person name="Shen Q."/>
            <person name="Grigoriev I.V."/>
            <person name="Kubicek C.P."/>
            <person name="Druzhinina I.S."/>
        </authorList>
    </citation>
    <scope>NUCLEOTIDE SEQUENCE [LARGE SCALE GENOMIC DNA]</scope>
    <source>
        <strain evidence="2 3">CBS 433.97</strain>
    </source>
</reference>
<keyword evidence="3" id="KW-1185">Reference proteome</keyword>
<name>A0A2T3ZFL7_TRIA4</name>
<gene>
    <name evidence="2" type="ORF">M441DRAFT_56599</name>
</gene>
<proteinExistence type="predicted"/>
<protein>
    <submittedName>
        <fullName evidence="2">Uncharacterized protein</fullName>
    </submittedName>
</protein>
<feature type="transmembrane region" description="Helical" evidence="1">
    <location>
        <begin position="21"/>
        <end position="37"/>
    </location>
</feature>